<protein>
    <submittedName>
        <fullName evidence="1">Uncharacterized protein</fullName>
    </submittedName>
</protein>
<dbReference type="RefSeq" id="WP_015819455.1">
    <property type="nucleotide sequence ID" value="NC_012997.1"/>
</dbReference>
<dbReference type="OrthoDB" id="5706508at2"/>
<evidence type="ECO:0000313" key="2">
    <source>
        <dbReference type="Proteomes" id="UP000009080"/>
    </source>
</evidence>
<evidence type="ECO:0000313" key="1">
    <source>
        <dbReference type="EMBL" id="ACR13342.1"/>
    </source>
</evidence>
<name>C5BKI2_TERTT</name>
<dbReference type="STRING" id="377629.TERTU_4700"/>
<dbReference type="KEGG" id="ttu:TERTU_4700"/>
<reference evidence="1 2" key="1">
    <citation type="journal article" date="2009" name="PLoS ONE">
        <title>The complete genome of Teredinibacter turnerae T7901: an intracellular endosymbiont of marine wood-boring bivalves (shipworms).</title>
        <authorList>
            <person name="Yang J.C."/>
            <person name="Madupu R."/>
            <person name="Durkin A.S."/>
            <person name="Ekborg N.A."/>
            <person name="Pedamallu C.S."/>
            <person name="Hostetler J.B."/>
            <person name="Radune D."/>
            <person name="Toms B.S."/>
            <person name="Henrissat B."/>
            <person name="Coutinho P.M."/>
            <person name="Schwarz S."/>
            <person name="Field L."/>
            <person name="Trindade-Silva A.E."/>
            <person name="Soares C.A.G."/>
            <person name="Elshahawi S."/>
            <person name="Hanora A."/>
            <person name="Schmidt E.W."/>
            <person name="Haygood M.G."/>
            <person name="Posfai J."/>
            <person name="Benner J."/>
            <person name="Madinger C."/>
            <person name="Nove J."/>
            <person name="Anton B."/>
            <person name="Chaudhary K."/>
            <person name="Foster J."/>
            <person name="Holman A."/>
            <person name="Kumar S."/>
            <person name="Lessard P.A."/>
            <person name="Luyten Y.A."/>
            <person name="Slatko B."/>
            <person name="Wood N."/>
            <person name="Wu B."/>
            <person name="Teplitski M."/>
            <person name="Mougous J.D."/>
            <person name="Ward N."/>
            <person name="Eisen J.A."/>
            <person name="Badger J.H."/>
            <person name="Distel D.L."/>
        </authorList>
    </citation>
    <scope>NUCLEOTIDE SEQUENCE [LARGE SCALE GENOMIC DNA]</scope>
    <source>
        <strain evidence="2">ATCC 39867 / T7901</strain>
    </source>
</reference>
<dbReference type="eggNOG" id="ENOG5033YN6">
    <property type="taxonomic scope" value="Bacteria"/>
</dbReference>
<dbReference type="HOGENOM" id="CLU_1522520_0_0_6"/>
<gene>
    <name evidence="1" type="ordered locus">TERTU_4700</name>
</gene>
<organism evidence="1 2">
    <name type="scientific">Teredinibacter turnerae (strain ATCC 39867 / T7901)</name>
    <dbReference type="NCBI Taxonomy" id="377629"/>
    <lineage>
        <taxon>Bacteria</taxon>
        <taxon>Pseudomonadati</taxon>
        <taxon>Pseudomonadota</taxon>
        <taxon>Gammaproteobacteria</taxon>
        <taxon>Cellvibrionales</taxon>
        <taxon>Cellvibrionaceae</taxon>
        <taxon>Teredinibacter</taxon>
    </lineage>
</organism>
<dbReference type="EMBL" id="CP001614">
    <property type="protein sequence ID" value="ACR13342.1"/>
    <property type="molecule type" value="Genomic_DNA"/>
</dbReference>
<proteinExistence type="predicted"/>
<sequence>MSAVTREELLLRLFGSDAYMNAFADYYIRGLEVAINAFSVFEDLLQNNASCAIPNMQVEQWRERVIPNFKGMQQNAREAKDNLLRGKTSTMRSAAGNLRGISKDMDGIGWDWWHEIDSSYWKQYVEYSNIAEQMGSNIYYTLSNYWHSGEVIKESITGPVSESELRAQLKPGETYPI</sequence>
<dbReference type="Proteomes" id="UP000009080">
    <property type="component" value="Chromosome"/>
</dbReference>
<accession>C5BKI2</accession>
<dbReference type="AlphaFoldDB" id="C5BKI2"/>
<keyword evidence="2" id="KW-1185">Reference proteome</keyword>